<evidence type="ECO:0000313" key="1">
    <source>
        <dbReference type="EMBL" id="JAD90324.1"/>
    </source>
</evidence>
<reference evidence="1" key="2">
    <citation type="journal article" date="2015" name="Data Brief">
        <title>Shoot transcriptome of the giant reed, Arundo donax.</title>
        <authorList>
            <person name="Barrero R.A."/>
            <person name="Guerrero F.D."/>
            <person name="Moolhuijzen P."/>
            <person name="Goolsby J.A."/>
            <person name="Tidwell J."/>
            <person name="Bellgard S.E."/>
            <person name="Bellgard M.I."/>
        </authorList>
    </citation>
    <scope>NUCLEOTIDE SEQUENCE</scope>
    <source>
        <tissue evidence="1">Shoot tissue taken approximately 20 cm above the soil surface</tissue>
    </source>
</reference>
<dbReference type="AlphaFoldDB" id="A0A0A9DP20"/>
<protein>
    <submittedName>
        <fullName evidence="1">Uncharacterized protein</fullName>
    </submittedName>
</protein>
<organism evidence="1">
    <name type="scientific">Arundo donax</name>
    <name type="common">Giant reed</name>
    <name type="synonym">Donax arundinaceus</name>
    <dbReference type="NCBI Taxonomy" id="35708"/>
    <lineage>
        <taxon>Eukaryota</taxon>
        <taxon>Viridiplantae</taxon>
        <taxon>Streptophyta</taxon>
        <taxon>Embryophyta</taxon>
        <taxon>Tracheophyta</taxon>
        <taxon>Spermatophyta</taxon>
        <taxon>Magnoliopsida</taxon>
        <taxon>Liliopsida</taxon>
        <taxon>Poales</taxon>
        <taxon>Poaceae</taxon>
        <taxon>PACMAD clade</taxon>
        <taxon>Arundinoideae</taxon>
        <taxon>Arundineae</taxon>
        <taxon>Arundo</taxon>
    </lineage>
</organism>
<dbReference type="EMBL" id="GBRH01207571">
    <property type="protein sequence ID" value="JAD90324.1"/>
    <property type="molecule type" value="Transcribed_RNA"/>
</dbReference>
<accession>A0A0A9DP20</accession>
<name>A0A0A9DP20_ARUDO</name>
<sequence length="78" mass="8495">MANCCFIHIFSGNPPLEAFATSTLLTSFDSRSSRASPPMKSEFSTSSASFNDLVGFKDFLFLLIGTKQRNANTQGSSY</sequence>
<proteinExistence type="predicted"/>
<reference evidence="1" key="1">
    <citation type="submission" date="2014-09" db="EMBL/GenBank/DDBJ databases">
        <authorList>
            <person name="Magalhaes I.L.F."/>
            <person name="Oliveira U."/>
            <person name="Santos F.R."/>
            <person name="Vidigal T.H.D.A."/>
            <person name="Brescovit A.D."/>
            <person name="Santos A.J."/>
        </authorList>
    </citation>
    <scope>NUCLEOTIDE SEQUENCE</scope>
    <source>
        <tissue evidence="1">Shoot tissue taken approximately 20 cm above the soil surface</tissue>
    </source>
</reference>